<gene>
    <name evidence="3" type="ORF">CC99x_00281</name>
    <name evidence="4" type="ORF">CC99x_005530</name>
</gene>
<dbReference type="OrthoDB" id="8481600at2"/>
<dbReference type="EMBL" id="LKHV01000001">
    <property type="protein sequence ID" value="KRG20060.1"/>
    <property type="molecule type" value="Genomic_DNA"/>
</dbReference>
<dbReference type="AlphaFoldDB" id="A0A0Q9YHK9"/>
<dbReference type="InterPro" id="IPR036465">
    <property type="entry name" value="vWFA_dom_sf"/>
</dbReference>
<reference evidence="4" key="2">
    <citation type="journal article" date="2016" name="Genome Announc.">
        <title>Draft Genome Sequences of Two Novel Amoeba-Resistant Intranuclear Bacteria, 'Candidatus Berkiella cookevillensis' and 'Candidatus Berkiella aquae'.</title>
        <authorList>
            <person name="Mehari Y.T."/>
            <person name="Arivett B.A."/>
            <person name="Farone A.L."/>
            <person name="Gunderson J.H."/>
            <person name="Farone M.B."/>
        </authorList>
    </citation>
    <scope>NUCLEOTIDE SEQUENCE</scope>
    <source>
        <strain evidence="4">CC99</strain>
    </source>
</reference>
<dbReference type="SUPFAM" id="SSF53300">
    <property type="entry name" value="vWA-like"/>
    <property type="match status" value="1"/>
</dbReference>
<dbReference type="RefSeq" id="WP_057622878.1">
    <property type="nucleotide sequence ID" value="NZ_LKHV02000001.1"/>
</dbReference>
<feature type="region of interest" description="Disordered" evidence="2">
    <location>
        <begin position="672"/>
        <end position="698"/>
    </location>
</feature>
<evidence type="ECO:0000313" key="5">
    <source>
        <dbReference type="Proteomes" id="UP000051494"/>
    </source>
</evidence>
<dbReference type="EMBL" id="LKHV02000001">
    <property type="protein sequence ID" value="MCS5708363.1"/>
    <property type="molecule type" value="Genomic_DNA"/>
</dbReference>
<sequence>MKNSSKLNQSPHPSVAQENSIDNNEMQVQALNASMASFLKLDMLSHNFEAGVNDFLNKVEDIIKDTEEDLRNKSEKEEKEEKADIVENSEIPVENATVAQTEMSVVNEGTVQPLPDSSYIGSWAQVNSTPRQLDLSNVRINLPEEYNNFDEFNAARNESNIALLPINPPTARNDSYNFSGAALPINLTLMLDISGSMRLKGLAEFSKMLTLQQTLVGETGLIYTLSQLSPEVNIWVVPTPSNTDFYTADDSHPVNDPQLFGAQYFGNDPHAAMAYILSLFPAYDEFYDAAMQYGLDTLGAANPMFVQGEQNMLYFIADGIPVYGPIGSGAHGADPNIINVWQTALEEYDVDAVVIGIGGEDGMANALGPITNGEDPSSVLEPDAALSDFKDIVLSGTQQISGNLLNNDDANEDTGPSNPLVVTSFQQNGNVGMVGIPFITALGATLIVNADGSFTYEAPLSQLQNIGAVTESFDYTISNGYGSDTANFEVEIDGIDTPNVEFAYAVDDVVVLFDDVNEMQTFTGNVLDNDYLLGSESIIAATAHAFISGSGSIDGYFWPFENSVVYDNGQTRFTLNNDGSYILEELEADGLSQMVATMESINSSFKIAYALSGDNGADIGFLEFALASEAPQPIVNLENNARLQYVDIVNDDALFDNDESISSISEDVMRSSLDEAEFSSPHPENVPLDMEAPLSAFG</sequence>
<reference evidence="4" key="3">
    <citation type="submission" date="2021-06" db="EMBL/GenBank/DDBJ databases">
        <title>Genomic Description and Analysis of Intracellular Bacteria, Candidatus Berkiella cookevillensis and Candidatus Berkiella aquae.</title>
        <authorList>
            <person name="Kidane D.T."/>
            <person name="Mehari Y.T."/>
            <person name="Rice F.C."/>
            <person name="Arivett B.A."/>
            <person name="Farone A.L."/>
            <person name="Berk S.G."/>
            <person name="Farone M.B."/>
        </authorList>
    </citation>
    <scope>NUCLEOTIDE SEQUENCE</scope>
    <source>
        <strain evidence="4">CC99</strain>
    </source>
</reference>
<dbReference type="Proteomes" id="UP000051494">
    <property type="component" value="Unassembled WGS sequence"/>
</dbReference>
<name>A0A0Q9YHK9_9GAMM</name>
<keyword evidence="1" id="KW-0175">Coiled coil</keyword>
<evidence type="ECO:0008006" key="6">
    <source>
        <dbReference type="Google" id="ProtNLM"/>
    </source>
</evidence>
<evidence type="ECO:0000256" key="2">
    <source>
        <dbReference type="SAM" id="MobiDB-lite"/>
    </source>
</evidence>
<protein>
    <recommendedName>
        <fullName evidence="6">VWFA domain-containing protein</fullName>
    </recommendedName>
</protein>
<feature type="region of interest" description="Disordered" evidence="2">
    <location>
        <begin position="1"/>
        <end position="20"/>
    </location>
</feature>
<feature type="coiled-coil region" evidence="1">
    <location>
        <begin position="56"/>
        <end position="83"/>
    </location>
</feature>
<evidence type="ECO:0000256" key="1">
    <source>
        <dbReference type="SAM" id="Coils"/>
    </source>
</evidence>
<keyword evidence="5" id="KW-1185">Reference proteome</keyword>
<proteinExistence type="predicted"/>
<reference evidence="3" key="1">
    <citation type="submission" date="2015-09" db="EMBL/GenBank/DDBJ databases">
        <title>Draft Genome Sequences of Two Novel Amoeba-resistant Intranuclear Bacteria, Candidatus Berkiella cookevillensis and Candidatus Berkiella aquae.</title>
        <authorList>
            <person name="Mehari Y.T."/>
            <person name="Arivett B.A."/>
            <person name="Farone A.L."/>
            <person name="Gunderson J.H."/>
            <person name="Farone M.B."/>
        </authorList>
    </citation>
    <scope>NUCLEOTIDE SEQUENCE [LARGE SCALE GENOMIC DNA]</scope>
    <source>
        <strain evidence="3">CC99</strain>
    </source>
</reference>
<comment type="caution">
    <text evidence="3">The sequence shown here is derived from an EMBL/GenBank/DDBJ whole genome shotgun (WGS) entry which is preliminary data.</text>
</comment>
<evidence type="ECO:0000313" key="4">
    <source>
        <dbReference type="EMBL" id="MCS5708363.1"/>
    </source>
</evidence>
<dbReference type="PATRIC" id="fig|1590042.3.peg.294"/>
<accession>A0A0Q9YHK9</accession>
<evidence type="ECO:0000313" key="3">
    <source>
        <dbReference type="EMBL" id="KRG20060.1"/>
    </source>
</evidence>
<organism evidence="3">
    <name type="scientific">Candidatus Berkiella cookevillensis</name>
    <dbReference type="NCBI Taxonomy" id="437022"/>
    <lineage>
        <taxon>Bacteria</taxon>
        <taxon>Pseudomonadati</taxon>
        <taxon>Pseudomonadota</taxon>
        <taxon>Gammaproteobacteria</taxon>
        <taxon>Candidatus Berkiellales</taxon>
        <taxon>Candidatus Berkiellaceae</taxon>
        <taxon>Candidatus Berkiella</taxon>
    </lineage>
</organism>